<comment type="similarity">
    <text evidence="1">Belongs to the HupF/HypC family.</text>
</comment>
<dbReference type="Proteomes" id="UP001200513">
    <property type="component" value="Chromosome"/>
</dbReference>
<gene>
    <name evidence="2" type="ORF">K9W46_10960</name>
</gene>
<dbReference type="EMBL" id="CP084167">
    <property type="protein sequence ID" value="UJG44985.1"/>
    <property type="molecule type" value="Genomic_DNA"/>
</dbReference>
<dbReference type="PANTHER" id="PTHR35177:SF2">
    <property type="entry name" value="HYDROGENASE MATURATION FACTOR HYBG"/>
    <property type="match status" value="1"/>
</dbReference>
<dbReference type="GO" id="GO:0005506">
    <property type="term" value="F:iron ion binding"/>
    <property type="evidence" value="ECO:0007669"/>
    <property type="project" value="TreeGrafter"/>
</dbReference>
<name>A0A9Y1BTU0_9ARCH</name>
<evidence type="ECO:0000313" key="2">
    <source>
        <dbReference type="EMBL" id="UJG44985.1"/>
    </source>
</evidence>
<proteinExistence type="inferred from homology"/>
<dbReference type="FunFam" id="2.30.30.140:FF:000022">
    <property type="entry name" value="Hydrogenase assembly chaperone HybG"/>
    <property type="match status" value="1"/>
</dbReference>
<evidence type="ECO:0000256" key="1">
    <source>
        <dbReference type="ARBA" id="ARBA00006018"/>
    </source>
</evidence>
<dbReference type="InterPro" id="IPR019812">
    <property type="entry name" value="Hydgase_assmbl_chp_CS"/>
</dbReference>
<protein>
    <submittedName>
        <fullName evidence="2">HypC/HybG/HupF family hydrogenase formation chaperone</fullName>
    </submittedName>
</protein>
<dbReference type="Gene3D" id="2.30.30.140">
    <property type="match status" value="1"/>
</dbReference>
<dbReference type="InterPro" id="IPR001109">
    <property type="entry name" value="Hydrogenase_HupF/HypC"/>
</dbReference>
<accession>A0A9Y1BTU0</accession>
<sequence length="73" mass="8251">MCLAIPARVCEVLENNMVKVEITGVVREADTSLLSEEVKEGDYVLVHTGFCISKLDEEQAKEDLKLWDELLLE</sequence>
<dbReference type="PROSITE" id="PS01097">
    <property type="entry name" value="HUPF_HYPC"/>
    <property type="match status" value="1"/>
</dbReference>
<dbReference type="Pfam" id="PF01455">
    <property type="entry name" value="HupF_HypC"/>
    <property type="match status" value="1"/>
</dbReference>
<dbReference type="GO" id="GO:0051604">
    <property type="term" value="P:protein maturation"/>
    <property type="evidence" value="ECO:0007669"/>
    <property type="project" value="TreeGrafter"/>
</dbReference>
<organism evidence="2">
    <name type="scientific">Candidatus Heimdallarchaeum endolithica</name>
    <dbReference type="NCBI Taxonomy" id="2876572"/>
    <lineage>
        <taxon>Archaea</taxon>
        <taxon>Promethearchaeati</taxon>
        <taxon>Candidatus Heimdallarchaeota</taxon>
        <taxon>Candidatus Heimdallarchaeia (ex Rinke et al. 2021) (nom. nud.)</taxon>
        <taxon>Candidatus Heimdallarchaeales</taxon>
        <taxon>Candidatus Heimdallarchaeaceae</taxon>
        <taxon>Candidatus Heimdallarchaeum</taxon>
    </lineage>
</organism>
<reference evidence="2" key="1">
    <citation type="journal article" date="2022" name="Nat. Microbiol.">
        <title>Unique mobile elements and scalable gene flow at the prokaryote-eukaryote boundary revealed by circularized Asgard archaea genomes.</title>
        <authorList>
            <person name="Wu F."/>
            <person name="Speth D.R."/>
            <person name="Philosof A."/>
            <person name="Cremiere A."/>
            <person name="Narayanan A."/>
            <person name="Barco R.A."/>
            <person name="Connon S.A."/>
            <person name="Amend J.P."/>
            <person name="Antoshechkin I.A."/>
            <person name="Orphan V.J."/>
        </authorList>
    </citation>
    <scope>NUCLEOTIDE SEQUENCE</scope>
    <source>
        <strain evidence="2">PR6</strain>
    </source>
</reference>
<dbReference type="PANTHER" id="PTHR35177">
    <property type="entry name" value="HYDROGENASE MATURATION FACTOR HYBG"/>
    <property type="match status" value="1"/>
</dbReference>
<dbReference type="PRINTS" id="PR00445">
    <property type="entry name" value="HUPFHYPC"/>
</dbReference>
<dbReference type="AlphaFoldDB" id="A0A9Y1BTU0"/>
<dbReference type="GO" id="GO:1902670">
    <property type="term" value="F:carbon dioxide binding"/>
    <property type="evidence" value="ECO:0007669"/>
    <property type="project" value="TreeGrafter"/>
</dbReference>
<dbReference type="NCBIfam" id="TIGR00074">
    <property type="entry name" value="hypC_hupF"/>
    <property type="match status" value="1"/>
</dbReference>
<dbReference type="SUPFAM" id="SSF159127">
    <property type="entry name" value="HupF/HypC-like"/>
    <property type="match status" value="1"/>
</dbReference>